<evidence type="ECO:0000256" key="4">
    <source>
        <dbReference type="ARBA" id="ARBA00022737"/>
    </source>
</evidence>
<dbReference type="Pfam" id="PF12464">
    <property type="entry name" value="Mac"/>
    <property type="match status" value="1"/>
</dbReference>
<dbReference type="GO" id="GO:0005829">
    <property type="term" value="C:cytosol"/>
    <property type="evidence" value="ECO:0007669"/>
    <property type="project" value="TreeGrafter"/>
</dbReference>
<evidence type="ECO:0000313" key="10">
    <source>
        <dbReference type="Proteomes" id="UP000886934"/>
    </source>
</evidence>
<evidence type="ECO:0000256" key="2">
    <source>
        <dbReference type="ARBA" id="ARBA00022458"/>
    </source>
</evidence>
<dbReference type="SUPFAM" id="SSF51161">
    <property type="entry name" value="Trimeric LpxA-like enzymes"/>
    <property type="match status" value="1"/>
</dbReference>
<dbReference type="FunFam" id="2.160.10.10:FF:000025">
    <property type="entry name" value="Hexapeptide-repeat containing-acetyltransferase"/>
    <property type="match status" value="1"/>
</dbReference>
<accession>A0AA37FW64</accession>
<dbReference type="InterPro" id="IPR011004">
    <property type="entry name" value="Trimer_LpxA-like_sf"/>
</dbReference>
<proteinExistence type="inferred from homology"/>
<sequence length="198" mass="21530">MTMASDWDKVLAGGALDSQSEEIANDRIRGQALLSRLNASPAGDHVLRQQICRDLFAHCPDSCWISTPFTCEFGRNIHIGEKTFFNFNVTILDVGEVHIGNHVLLAPNVQIYTATHTMDHLERRNWTAYNKPVRIGDDCWIGGGAIICPGVTIGPRSIIGAGAVVTRDIPADSLAVGNPARVIRTLSPDETRDPACLS</sequence>
<dbReference type="Pfam" id="PF00132">
    <property type="entry name" value="Hexapep"/>
    <property type="match status" value="1"/>
</dbReference>
<dbReference type="SMART" id="SM01266">
    <property type="entry name" value="Mac"/>
    <property type="match status" value="1"/>
</dbReference>
<dbReference type="Gene3D" id="2.160.10.10">
    <property type="entry name" value="Hexapeptide repeat proteins"/>
    <property type="match status" value="1"/>
</dbReference>
<evidence type="ECO:0000256" key="5">
    <source>
        <dbReference type="ARBA" id="ARBA00023315"/>
    </source>
</evidence>
<comment type="similarity">
    <text evidence="1">Belongs to the transferase hexapeptide repeat family.</text>
</comment>
<reference evidence="9" key="1">
    <citation type="submission" date="2021-07" db="EMBL/GenBank/DDBJ databases">
        <title>Draft genome sequence of carbapenem-resistant Aeromonas spp. in Japan.</title>
        <authorList>
            <person name="Maehana S."/>
            <person name="Suzuki M."/>
            <person name="Kitasato H."/>
        </authorList>
    </citation>
    <scope>NUCLEOTIDE SEQUENCE</scope>
    <source>
        <strain evidence="9">KAM351</strain>
    </source>
</reference>
<evidence type="ECO:0000313" key="9">
    <source>
        <dbReference type="EMBL" id="GJA64910.1"/>
    </source>
</evidence>
<evidence type="ECO:0000256" key="7">
    <source>
        <dbReference type="ARBA" id="ARBA00067695"/>
    </source>
</evidence>
<organism evidence="9 10">
    <name type="scientific">Aeromonas caviae</name>
    <name type="common">Aeromonas punctata</name>
    <dbReference type="NCBI Taxonomy" id="648"/>
    <lineage>
        <taxon>Bacteria</taxon>
        <taxon>Pseudomonadati</taxon>
        <taxon>Pseudomonadota</taxon>
        <taxon>Gammaproteobacteria</taxon>
        <taxon>Aeromonadales</taxon>
        <taxon>Aeromonadaceae</taxon>
        <taxon>Aeromonas</taxon>
    </lineage>
</organism>
<keyword evidence="3" id="KW-0808">Transferase</keyword>
<dbReference type="InterPro" id="IPR051159">
    <property type="entry name" value="Hexapeptide_acetyltransf"/>
</dbReference>
<gene>
    <name evidence="9" type="ORF">KAM351_35210</name>
</gene>
<dbReference type="PROSITE" id="PS00101">
    <property type="entry name" value="HEXAPEP_TRANSFERASES"/>
    <property type="match status" value="1"/>
</dbReference>
<dbReference type="CDD" id="cd03357">
    <property type="entry name" value="LbH_MAT_GAT"/>
    <property type="match status" value="1"/>
</dbReference>
<comment type="function">
    <text evidence="6">Acetyltransferase implicated in the O-acetylation of Nod factors.</text>
</comment>
<dbReference type="AlphaFoldDB" id="A0AA37FW64"/>
<evidence type="ECO:0000256" key="1">
    <source>
        <dbReference type="ARBA" id="ARBA00007274"/>
    </source>
</evidence>
<keyword evidence="5" id="KW-0012">Acyltransferase</keyword>
<comment type="caution">
    <text evidence="9">The sequence shown here is derived from an EMBL/GenBank/DDBJ whole genome shotgun (WGS) entry which is preliminary data.</text>
</comment>
<dbReference type="Proteomes" id="UP000886934">
    <property type="component" value="Unassembled WGS sequence"/>
</dbReference>
<keyword evidence="4" id="KW-0677">Repeat</keyword>
<name>A0AA37FW64_AERCA</name>
<protein>
    <recommendedName>
        <fullName evidence="7">Nodulation protein L</fullName>
    </recommendedName>
</protein>
<dbReference type="GO" id="GO:0008374">
    <property type="term" value="F:O-acyltransferase activity"/>
    <property type="evidence" value="ECO:0007669"/>
    <property type="project" value="TreeGrafter"/>
</dbReference>
<dbReference type="PANTHER" id="PTHR23416:SF23">
    <property type="entry name" value="ACETYLTRANSFERASE C18B11.09C-RELATED"/>
    <property type="match status" value="1"/>
</dbReference>
<dbReference type="PANTHER" id="PTHR23416">
    <property type="entry name" value="SIALIC ACID SYNTHASE-RELATED"/>
    <property type="match status" value="1"/>
</dbReference>
<dbReference type="InterPro" id="IPR024688">
    <property type="entry name" value="Mac_dom"/>
</dbReference>
<dbReference type="InterPro" id="IPR001451">
    <property type="entry name" value="Hexapep"/>
</dbReference>
<keyword evidence="2" id="KW-0536">Nodulation</keyword>
<evidence type="ECO:0000256" key="6">
    <source>
        <dbReference type="ARBA" id="ARBA00055587"/>
    </source>
</evidence>
<dbReference type="InterPro" id="IPR018357">
    <property type="entry name" value="Hexapep_transf_CS"/>
</dbReference>
<evidence type="ECO:0000259" key="8">
    <source>
        <dbReference type="SMART" id="SM01266"/>
    </source>
</evidence>
<dbReference type="GO" id="GO:0016407">
    <property type="term" value="F:acetyltransferase activity"/>
    <property type="evidence" value="ECO:0007669"/>
    <property type="project" value="InterPro"/>
</dbReference>
<feature type="domain" description="Maltose/galactoside acetyltransferase" evidence="8">
    <location>
        <begin position="7"/>
        <end position="61"/>
    </location>
</feature>
<evidence type="ECO:0000256" key="3">
    <source>
        <dbReference type="ARBA" id="ARBA00022679"/>
    </source>
</evidence>
<dbReference type="EMBL" id="BPNN01000065">
    <property type="protein sequence ID" value="GJA64910.1"/>
    <property type="molecule type" value="Genomic_DNA"/>
</dbReference>